<comment type="caution">
    <text evidence="1">The sequence shown here is derived from an EMBL/GenBank/DDBJ whole genome shotgun (WGS) entry which is preliminary data.</text>
</comment>
<proteinExistence type="predicted"/>
<evidence type="ECO:0000313" key="2">
    <source>
        <dbReference type="Proteomes" id="UP000003860"/>
    </source>
</evidence>
<dbReference type="InterPro" id="IPR020288">
    <property type="entry name" value="Sheath_initiator"/>
</dbReference>
<evidence type="ECO:0000313" key="1">
    <source>
        <dbReference type="EMBL" id="EGD48419.1"/>
    </source>
</evidence>
<dbReference type="AlphaFoldDB" id="F1TBL5"/>
<dbReference type="OrthoDB" id="89089at2"/>
<dbReference type="STRING" id="588581.Cpap_2571"/>
<gene>
    <name evidence="1" type="ORF">Cpap_2571</name>
</gene>
<dbReference type="EMBL" id="ACXX02000004">
    <property type="protein sequence ID" value="EGD48419.1"/>
    <property type="molecule type" value="Genomic_DNA"/>
</dbReference>
<sequence length="133" mass="15507">MIPTLNDDLQPDFEIRQQPGYTYKMNLEEMRIGGFIDGVEAVKQAIYKILNTQKFQYLIYDWDYGIELTDLFGEAAVLVYSEIENRIREALQEDDRIKDLGDFSFESDKRQVLVKFTAYTTEGNVDIEKAVMV</sequence>
<keyword evidence="2" id="KW-1185">Reference proteome</keyword>
<dbReference type="Gene3D" id="3.10.450.40">
    <property type="match status" value="1"/>
</dbReference>
<dbReference type="Proteomes" id="UP000003860">
    <property type="component" value="Unassembled WGS sequence"/>
</dbReference>
<dbReference type="Pfam" id="PF10934">
    <property type="entry name" value="Sheath_initiator"/>
    <property type="match status" value="1"/>
</dbReference>
<dbReference type="eggNOG" id="COG3628">
    <property type="taxonomic scope" value="Bacteria"/>
</dbReference>
<organism evidence="1 2">
    <name type="scientific">Ruminiclostridium papyrosolvens DSM 2782</name>
    <dbReference type="NCBI Taxonomy" id="588581"/>
    <lineage>
        <taxon>Bacteria</taxon>
        <taxon>Bacillati</taxon>
        <taxon>Bacillota</taxon>
        <taxon>Clostridia</taxon>
        <taxon>Eubacteriales</taxon>
        <taxon>Oscillospiraceae</taxon>
        <taxon>Ruminiclostridium</taxon>
    </lineage>
</organism>
<reference evidence="1" key="1">
    <citation type="submission" date="2009-07" db="EMBL/GenBank/DDBJ databases">
        <authorList>
            <consortium name="US DOE Joint Genome Institute (JGI-PGF)"/>
            <person name="Lucas S."/>
            <person name="Copeland A."/>
            <person name="Lapidus A."/>
            <person name="Glavina del Rio T."/>
            <person name="Tice H."/>
            <person name="Bruce D."/>
            <person name="Goodwin L."/>
            <person name="Pitluck S."/>
            <person name="Larimer F."/>
            <person name="Land M.L."/>
            <person name="Mouttaki H."/>
            <person name="He Z."/>
            <person name="Zhou J."/>
            <person name="Hemme C.L."/>
        </authorList>
    </citation>
    <scope>NUCLEOTIDE SEQUENCE</scope>
    <source>
        <strain evidence="1">DSM 2782</strain>
    </source>
</reference>
<accession>F1TBL5</accession>
<name>F1TBL5_9FIRM</name>
<reference evidence="1" key="2">
    <citation type="submission" date="2011-01" db="EMBL/GenBank/DDBJ databases">
        <title>The Non-contiguous Finished genome of Clostridium papyrosolvens.</title>
        <authorList>
            <person name="Lucas S."/>
            <person name="Copeland A."/>
            <person name="Lapidus A."/>
            <person name="Cheng J.-F."/>
            <person name="Goodwin L."/>
            <person name="Pitluck S."/>
            <person name="Misra M."/>
            <person name="Chertkov O."/>
            <person name="Detter J.C."/>
            <person name="Han C."/>
            <person name="Tapia R."/>
            <person name="Land M."/>
            <person name="Hauser L."/>
            <person name="Kyrpides N."/>
            <person name="Ivanova N."/>
            <person name="Pagani I."/>
            <person name="Mouttaki H."/>
            <person name="He Z."/>
            <person name="Zhou J."/>
            <person name="Hemme C.L."/>
            <person name="Woyke T."/>
        </authorList>
    </citation>
    <scope>NUCLEOTIDE SEQUENCE [LARGE SCALE GENOMIC DNA]</scope>
    <source>
        <strain evidence="1">DSM 2782</strain>
    </source>
</reference>
<dbReference type="SUPFAM" id="SSF160719">
    <property type="entry name" value="gpW/gp25-like"/>
    <property type="match status" value="1"/>
</dbReference>
<dbReference type="RefSeq" id="WP_004618582.1">
    <property type="nucleotide sequence ID" value="NZ_ACXX02000004.1"/>
</dbReference>
<protein>
    <submittedName>
        <fullName evidence="1">Phage-like element PBSX protein, XkdS</fullName>
    </submittedName>
</protein>